<dbReference type="EMBL" id="CAMXCT010006550">
    <property type="protein sequence ID" value="CAI4015781.1"/>
    <property type="molecule type" value="Genomic_DNA"/>
</dbReference>
<dbReference type="AlphaFoldDB" id="A0A9P1DUL5"/>
<dbReference type="EMBL" id="CAMXCT020006550">
    <property type="protein sequence ID" value="CAL1169156.1"/>
    <property type="molecule type" value="Genomic_DNA"/>
</dbReference>
<accession>A0A9P1DUL5</accession>
<keyword evidence="4" id="KW-1185">Reference proteome</keyword>
<name>A0A9P1DUL5_9DINO</name>
<evidence type="ECO:0000313" key="2">
    <source>
        <dbReference type="EMBL" id="CAI4015781.1"/>
    </source>
</evidence>
<evidence type="ECO:0000313" key="4">
    <source>
        <dbReference type="Proteomes" id="UP001152797"/>
    </source>
</evidence>
<protein>
    <submittedName>
        <fullName evidence="2">Uncharacterized protein</fullName>
    </submittedName>
</protein>
<feature type="region of interest" description="Disordered" evidence="1">
    <location>
        <begin position="150"/>
        <end position="195"/>
    </location>
</feature>
<reference evidence="2" key="1">
    <citation type="submission" date="2022-10" db="EMBL/GenBank/DDBJ databases">
        <authorList>
            <person name="Chen Y."/>
            <person name="Dougan E. K."/>
            <person name="Chan C."/>
            <person name="Rhodes N."/>
            <person name="Thang M."/>
        </authorList>
    </citation>
    <scope>NUCLEOTIDE SEQUENCE</scope>
</reference>
<sequence length="482" mass="52604">MADSHQRLTRGTLDDGLDITAPSSSLSDEAIDAQIQASLAACQALQQQLGMMTGGSPGDGGRDLFAQPKAAGLFVPGLPGGRPEALASPGDAKTPDAHTQRAAYQQKKIYVPSSYEFSPEGVGNGENGGNRFGSCSGFPSTCLDLDAVSPEEHNGEVTTPKAPPPLPSPSQSVVSKAPQVVPKPTPPLPPPKAPASSRLKRYFEPANGQTAASPEALAMFKDKSKRDKLAEIFRREGSFQAMELKIKHTIIEEEKNKVLGGWHTEISLRAKGWDELMIKNAKNWATSRGLERKNEVHGAQEFRIPTDYEFEYGNTRRREGEGEVTVQVQDPEGTMMDFSDMGEEQTIMRGVDGHASNQVAAQSAAAAKLASLPMVQQNGDPYCYMAQYVDEMAKKLDKIDEQKPISAPNLLANPPRMMKQVVAERDSYAQMFNKLVQFQEASCGIEAPTEQQKTQLRSIYIECTKADVRVNNMMSRARPFYP</sequence>
<feature type="compositionally biased region" description="Low complexity" evidence="1">
    <location>
        <begin position="169"/>
        <end position="180"/>
    </location>
</feature>
<dbReference type="Proteomes" id="UP001152797">
    <property type="component" value="Unassembled WGS sequence"/>
</dbReference>
<proteinExistence type="predicted"/>
<organism evidence="2">
    <name type="scientific">Cladocopium goreaui</name>
    <dbReference type="NCBI Taxonomy" id="2562237"/>
    <lineage>
        <taxon>Eukaryota</taxon>
        <taxon>Sar</taxon>
        <taxon>Alveolata</taxon>
        <taxon>Dinophyceae</taxon>
        <taxon>Suessiales</taxon>
        <taxon>Symbiodiniaceae</taxon>
        <taxon>Cladocopium</taxon>
    </lineage>
</organism>
<evidence type="ECO:0000313" key="3">
    <source>
        <dbReference type="EMBL" id="CAL1169156.1"/>
    </source>
</evidence>
<feature type="compositionally biased region" description="Pro residues" evidence="1">
    <location>
        <begin position="181"/>
        <end position="193"/>
    </location>
</feature>
<feature type="region of interest" description="Disordered" evidence="1">
    <location>
        <begin position="1"/>
        <end position="23"/>
    </location>
</feature>
<gene>
    <name evidence="2" type="ORF">C1SCF055_LOCUS40589</name>
</gene>
<reference evidence="3" key="2">
    <citation type="submission" date="2024-04" db="EMBL/GenBank/DDBJ databases">
        <authorList>
            <person name="Chen Y."/>
            <person name="Shah S."/>
            <person name="Dougan E. K."/>
            <person name="Thang M."/>
            <person name="Chan C."/>
        </authorList>
    </citation>
    <scope>NUCLEOTIDE SEQUENCE [LARGE SCALE GENOMIC DNA]</scope>
</reference>
<dbReference type="EMBL" id="CAMXCT030006550">
    <property type="protein sequence ID" value="CAL4803093.1"/>
    <property type="molecule type" value="Genomic_DNA"/>
</dbReference>
<comment type="caution">
    <text evidence="2">The sequence shown here is derived from an EMBL/GenBank/DDBJ whole genome shotgun (WGS) entry which is preliminary data.</text>
</comment>
<evidence type="ECO:0000256" key="1">
    <source>
        <dbReference type="SAM" id="MobiDB-lite"/>
    </source>
</evidence>